<evidence type="ECO:0000256" key="2">
    <source>
        <dbReference type="ARBA" id="ARBA00023015"/>
    </source>
</evidence>
<dbReference type="GO" id="GO:0000976">
    <property type="term" value="F:transcription cis-regulatory region binding"/>
    <property type="evidence" value="ECO:0007669"/>
    <property type="project" value="TreeGrafter"/>
</dbReference>
<dbReference type="SUPFAM" id="SSF46785">
    <property type="entry name" value="Winged helix' DNA-binding domain"/>
    <property type="match status" value="1"/>
</dbReference>
<comment type="caution">
    <text evidence="6">The sequence shown here is derived from an EMBL/GenBank/DDBJ whole genome shotgun (WGS) entry which is preliminary data.</text>
</comment>
<dbReference type="Gene3D" id="1.10.10.10">
    <property type="entry name" value="Winged helix-like DNA-binding domain superfamily/Winged helix DNA-binding domain"/>
    <property type="match status" value="1"/>
</dbReference>
<dbReference type="FunFam" id="1.10.10.10:FF:000001">
    <property type="entry name" value="LysR family transcriptional regulator"/>
    <property type="match status" value="1"/>
</dbReference>
<dbReference type="PRINTS" id="PR00039">
    <property type="entry name" value="HTHLYSR"/>
</dbReference>
<reference evidence="7" key="1">
    <citation type="submission" date="2015-07" db="EMBL/GenBank/DDBJ databases">
        <authorList>
            <person name="Liu B."/>
            <person name="Wang J."/>
            <person name="Zhu Y."/>
            <person name="Liu G."/>
            <person name="Chen Q."/>
            <person name="Lan J."/>
            <person name="Che J."/>
            <person name="Ge C."/>
            <person name="Shi H."/>
            <person name="Pan Z."/>
            <person name="Liu X."/>
        </authorList>
    </citation>
    <scope>NUCLEOTIDE SEQUENCE [LARGE SCALE GENOMIC DNA]</scope>
    <source>
        <strain evidence="7">DSM 23493</strain>
    </source>
</reference>
<dbReference type="Pfam" id="PF00126">
    <property type="entry name" value="HTH_1"/>
    <property type="match status" value="1"/>
</dbReference>
<proteinExistence type="inferred from homology"/>
<sequence length="299" mass="33690">MELRNLKTFQVVAEELNITKAAKRLGYTQPTITLQIQSLEKELKHTLLTRVGKKTLLTAAGKKLKDHVDSLFIFIDKIEKDMEELHGPSGILTIAASEYYCTQHLSPIVKAYLEIYPTVKISLLPLNSVHAIKSVRDHVADIAIIANECNDNDISKTFLEEEKAFLVASSRISKERSFHEILSEDTFISYDYHCSFSNIIEQYFKKAEFQPQSTIMVGGSDEMIKRAVLNGTGYAILGQNAIKNEIQDGSIRILQHVSESIITSAINLKVRSDEPNILTFNEFLQNAWPVSNNLSETLN</sequence>
<keyword evidence="3" id="KW-0238">DNA-binding</keyword>
<name>A0A0K9FBS7_9BACI</name>
<gene>
    <name evidence="6" type="ORF">ACZ11_06990</name>
</gene>
<dbReference type="EMBL" id="LFXJ01000005">
    <property type="protein sequence ID" value="KMY31920.1"/>
    <property type="molecule type" value="Genomic_DNA"/>
</dbReference>
<dbReference type="SUPFAM" id="SSF53850">
    <property type="entry name" value="Periplasmic binding protein-like II"/>
    <property type="match status" value="1"/>
</dbReference>
<evidence type="ECO:0000313" key="7">
    <source>
        <dbReference type="Proteomes" id="UP000037326"/>
    </source>
</evidence>
<dbReference type="InterPro" id="IPR005119">
    <property type="entry name" value="LysR_subst-bd"/>
</dbReference>
<dbReference type="Proteomes" id="UP000037326">
    <property type="component" value="Unassembled WGS sequence"/>
</dbReference>
<keyword evidence="2" id="KW-0805">Transcription regulation</keyword>
<dbReference type="GO" id="GO:0003700">
    <property type="term" value="F:DNA-binding transcription factor activity"/>
    <property type="evidence" value="ECO:0007669"/>
    <property type="project" value="InterPro"/>
</dbReference>
<dbReference type="Pfam" id="PF03466">
    <property type="entry name" value="LysR_substrate"/>
    <property type="match status" value="1"/>
</dbReference>
<dbReference type="InterPro" id="IPR036390">
    <property type="entry name" value="WH_DNA-bd_sf"/>
</dbReference>
<keyword evidence="4" id="KW-0804">Transcription</keyword>
<evidence type="ECO:0000313" key="6">
    <source>
        <dbReference type="EMBL" id="KMY31920.1"/>
    </source>
</evidence>
<feature type="domain" description="HTH lysR-type" evidence="5">
    <location>
        <begin position="1"/>
        <end position="58"/>
    </location>
</feature>
<comment type="similarity">
    <text evidence="1">Belongs to the LysR transcriptional regulatory family.</text>
</comment>
<evidence type="ECO:0000256" key="1">
    <source>
        <dbReference type="ARBA" id="ARBA00009437"/>
    </source>
</evidence>
<dbReference type="PANTHER" id="PTHR30126:SF40">
    <property type="entry name" value="HTH-TYPE TRANSCRIPTIONAL REGULATOR GLTR"/>
    <property type="match status" value="1"/>
</dbReference>
<evidence type="ECO:0000259" key="5">
    <source>
        <dbReference type="PROSITE" id="PS50931"/>
    </source>
</evidence>
<dbReference type="InterPro" id="IPR000847">
    <property type="entry name" value="LysR_HTH_N"/>
</dbReference>
<protein>
    <recommendedName>
        <fullName evidence="5">HTH lysR-type domain-containing protein</fullName>
    </recommendedName>
</protein>
<dbReference type="PANTHER" id="PTHR30126">
    <property type="entry name" value="HTH-TYPE TRANSCRIPTIONAL REGULATOR"/>
    <property type="match status" value="1"/>
</dbReference>
<dbReference type="AlphaFoldDB" id="A0A0K9FBS7"/>
<accession>A0A0K9FBS7</accession>
<evidence type="ECO:0000256" key="3">
    <source>
        <dbReference type="ARBA" id="ARBA00023125"/>
    </source>
</evidence>
<dbReference type="CDD" id="cd05466">
    <property type="entry name" value="PBP2_LTTR_substrate"/>
    <property type="match status" value="1"/>
</dbReference>
<organism evidence="6 7">
    <name type="scientific">Lysinibacillus xylanilyticus</name>
    <dbReference type="NCBI Taxonomy" id="582475"/>
    <lineage>
        <taxon>Bacteria</taxon>
        <taxon>Bacillati</taxon>
        <taxon>Bacillota</taxon>
        <taxon>Bacilli</taxon>
        <taxon>Bacillales</taxon>
        <taxon>Bacillaceae</taxon>
        <taxon>Lysinibacillus</taxon>
    </lineage>
</organism>
<dbReference type="PROSITE" id="PS50931">
    <property type="entry name" value="HTH_LYSR"/>
    <property type="match status" value="1"/>
</dbReference>
<dbReference type="OrthoDB" id="9785745at2"/>
<dbReference type="PATRIC" id="fig|582475.4.peg.880"/>
<dbReference type="Gene3D" id="3.40.190.290">
    <property type="match status" value="1"/>
</dbReference>
<dbReference type="InterPro" id="IPR036388">
    <property type="entry name" value="WH-like_DNA-bd_sf"/>
</dbReference>
<evidence type="ECO:0000256" key="4">
    <source>
        <dbReference type="ARBA" id="ARBA00023163"/>
    </source>
</evidence>